<evidence type="ECO:0000313" key="1">
    <source>
        <dbReference type="EMBL" id="MFC3202460.1"/>
    </source>
</evidence>
<evidence type="ECO:0000313" key="2">
    <source>
        <dbReference type="Proteomes" id="UP001595477"/>
    </source>
</evidence>
<dbReference type="EMBL" id="JBHRSX010000022">
    <property type="protein sequence ID" value="MFC3202460.1"/>
    <property type="molecule type" value="Genomic_DNA"/>
</dbReference>
<dbReference type="RefSeq" id="WP_123324808.1">
    <property type="nucleotide sequence ID" value="NZ_JBHRSX010000022.1"/>
</dbReference>
<protein>
    <submittedName>
        <fullName evidence="1">Uncharacterized protein</fullName>
    </submittedName>
</protein>
<keyword evidence="2" id="KW-1185">Reference proteome</keyword>
<sequence>MTSKSELEKMFKEAAKDYDETTPLKELTSSIINIERKYVYGEASSNNRLKLIRELIEDARKKGDIC</sequence>
<comment type="caution">
    <text evidence="1">The sequence shown here is derived from an EMBL/GenBank/DDBJ whole genome shotgun (WGS) entry which is preliminary data.</text>
</comment>
<dbReference type="Proteomes" id="UP001595477">
    <property type="component" value="Unassembled WGS sequence"/>
</dbReference>
<gene>
    <name evidence="1" type="ORF">ACFOEW_11600</name>
</gene>
<organism evidence="1 2">
    <name type="scientific">Alteromonas oceani</name>
    <dbReference type="NCBI Taxonomy" id="2071609"/>
    <lineage>
        <taxon>Bacteria</taxon>
        <taxon>Pseudomonadati</taxon>
        <taxon>Pseudomonadota</taxon>
        <taxon>Gammaproteobacteria</taxon>
        <taxon>Alteromonadales</taxon>
        <taxon>Alteromonadaceae</taxon>
        <taxon>Alteromonas/Salinimonas group</taxon>
        <taxon>Alteromonas</taxon>
    </lineage>
</organism>
<reference evidence="2" key="1">
    <citation type="journal article" date="2019" name="Int. J. Syst. Evol. Microbiol.">
        <title>The Global Catalogue of Microorganisms (GCM) 10K type strain sequencing project: providing services to taxonomists for standard genome sequencing and annotation.</title>
        <authorList>
            <consortium name="The Broad Institute Genomics Platform"/>
            <consortium name="The Broad Institute Genome Sequencing Center for Infectious Disease"/>
            <person name="Wu L."/>
            <person name="Ma J."/>
        </authorList>
    </citation>
    <scope>NUCLEOTIDE SEQUENCE [LARGE SCALE GENOMIC DNA]</scope>
    <source>
        <strain evidence="2">KCTC 52449</strain>
    </source>
</reference>
<name>A0ABV7JWK2_9ALTE</name>
<proteinExistence type="predicted"/>
<accession>A0ABV7JWK2</accession>